<dbReference type="PROSITE" id="PS50089">
    <property type="entry name" value="ZF_RING_2"/>
    <property type="match status" value="1"/>
</dbReference>
<sequence>MNHPEKVTEEFLICKKCCQNRSLKSPTTLLSCGHVICLTCATDCNMKDKQDCYQILCPICCLPTVLPLRGPTQLPRSLYKEKQMDHLLRRNNAALGRQHALYCIEKFCLDPETFYAQL</sequence>
<dbReference type="GeneID" id="20199304"/>
<dbReference type="AlphaFoldDB" id="T1ERV4"/>
<dbReference type="Gene3D" id="3.30.40.10">
    <property type="entry name" value="Zinc/RING finger domain, C3HC4 (zinc finger)"/>
    <property type="match status" value="1"/>
</dbReference>
<evidence type="ECO:0000256" key="4">
    <source>
        <dbReference type="PROSITE-ProRule" id="PRU00175"/>
    </source>
</evidence>
<accession>T1ERV4</accession>
<keyword evidence="3" id="KW-0862">Zinc</keyword>
<protein>
    <recommendedName>
        <fullName evidence="5">RING-type domain-containing protein</fullName>
    </recommendedName>
</protein>
<reference evidence="8" key="1">
    <citation type="submission" date="2012-12" db="EMBL/GenBank/DDBJ databases">
        <authorList>
            <person name="Hellsten U."/>
            <person name="Grimwood J."/>
            <person name="Chapman J.A."/>
            <person name="Shapiro H."/>
            <person name="Aerts A."/>
            <person name="Otillar R.P."/>
            <person name="Terry A.Y."/>
            <person name="Boore J.L."/>
            <person name="Simakov O."/>
            <person name="Marletaz F."/>
            <person name="Cho S.-J."/>
            <person name="Edsinger-Gonzales E."/>
            <person name="Havlak P."/>
            <person name="Kuo D.-H."/>
            <person name="Larsson T."/>
            <person name="Lv J."/>
            <person name="Arendt D."/>
            <person name="Savage R."/>
            <person name="Osoegawa K."/>
            <person name="de Jong P."/>
            <person name="Lindberg D.R."/>
            <person name="Seaver E.C."/>
            <person name="Weisblat D.A."/>
            <person name="Putnam N.H."/>
            <person name="Grigoriev I.V."/>
            <person name="Rokhsar D.S."/>
        </authorList>
    </citation>
    <scope>NUCLEOTIDE SEQUENCE</scope>
</reference>
<dbReference type="SUPFAM" id="SSF57850">
    <property type="entry name" value="RING/U-box"/>
    <property type="match status" value="1"/>
</dbReference>
<evidence type="ECO:0000313" key="8">
    <source>
        <dbReference type="Proteomes" id="UP000015101"/>
    </source>
</evidence>
<dbReference type="EMBL" id="AMQM01000898">
    <property type="status" value="NOT_ANNOTATED_CDS"/>
    <property type="molecule type" value="Genomic_DNA"/>
</dbReference>
<organism evidence="7 8">
    <name type="scientific">Helobdella robusta</name>
    <name type="common">Californian leech</name>
    <dbReference type="NCBI Taxonomy" id="6412"/>
    <lineage>
        <taxon>Eukaryota</taxon>
        <taxon>Metazoa</taxon>
        <taxon>Spiralia</taxon>
        <taxon>Lophotrochozoa</taxon>
        <taxon>Annelida</taxon>
        <taxon>Clitellata</taxon>
        <taxon>Hirudinea</taxon>
        <taxon>Rhynchobdellida</taxon>
        <taxon>Glossiphoniidae</taxon>
        <taxon>Helobdella</taxon>
    </lineage>
</organism>
<dbReference type="CTD" id="20199304"/>
<evidence type="ECO:0000256" key="1">
    <source>
        <dbReference type="ARBA" id="ARBA00022723"/>
    </source>
</evidence>
<feature type="domain" description="RING-type" evidence="5">
    <location>
        <begin position="14"/>
        <end position="60"/>
    </location>
</feature>
<dbReference type="InterPro" id="IPR001841">
    <property type="entry name" value="Znf_RING"/>
</dbReference>
<evidence type="ECO:0000256" key="3">
    <source>
        <dbReference type="ARBA" id="ARBA00022833"/>
    </source>
</evidence>
<dbReference type="OMA" id="HALYCIE"/>
<gene>
    <name evidence="7" type="primary">20199304</name>
    <name evidence="6" type="ORF">HELRODRAFT_161752</name>
</gene>
<dbReference type="GO" id="GO:0008270">
    <property type="term" value="F:zinc ion binding"/>
    <property type="evidence" value="ECO:0007669"/>
    <property type="project" value="UniProtKB-KW"/>
</dbReference>
<dbReference type="InParanoid" id="T1ERV4"/>
<dbReference type="PROSITE" id="PS00518">
    <property type="entry name" value="ZF_RING_1"/>
    <property type="match status" value="1"/>
</dbReference>
<dbReference type="Proteomes" id="UP000015101">
    <property type="component" value="Unassembled WGS sequence"/>
</dbReference>
<dbReference type="InterPro" id="IPR017907">
    <property type="entry name" value="Znf_RING_CS"/>
</dbReference>
<dbReference type="RefSeq" id="XP_009019887.1">
    <property type="nucleotide sequence ID" value="XM_009021639.1"/>
</dbReference>
<reference evidence="6 8" key="2">
    <citation type="journal article" date="2013" name="Nature">
        <title>Insights into bilaterian evolution from three spiralian genomes.</title>
        <authorList>
            <person name="Simakov O."/>
            <person name="Marletaz F."/>
            <person name="Cho S.J."/>
            <person name="Edsinger-Gonzales E."/>
            <person name="Havlak P."/>
            <person name="Hellsten U."/>
            <person name="Kuo D.H."/>
            <person name="Larsson T."/>
            <person name="Lv J."/>
            <person name="Arendt D."/>
            <person name="Savage R."/>
            <person name="Osoegawa K."/>
            <person name="de Jong P."/>
            <person name="Grimwood J."/>
            <person name="Chapman J.A."/>
            <person name="Shapiro H."/>
            <person name="Aerts A."/>
            <person name="Otillar R.P."/>
            <person name="Terry A.Y."/>
            <person name="Boore J.L."/>
            <person name="Grigoriev I.V."/>
            <person name="Lindberg D.R."/>
            <person name="Seaver E.C."/>
            <person name="Weisblat D.A."/>
            <person name="Putnam N.H."/>
            <person name="Rokhsar D.S."/>
        </authorList>
    </citation>
    <scope>NUCLEOTIDE SEQUENCE</scope>
</reference>
<dbReference type="HOGENOM" id="CLU_2075690_0_0_1"/>
<evidence type="ECO:0000259" key="5">
    <source>
        <dbReference type="PROSITE" id="PS50089"/>
    </source>
</evidence>
<keyword evidence="2 4" id="KW-0863">Zinc-finger</keyword>
<dbReference type="EMBL" id="KB096742">
    <property type="protein sequence ID" value="ESO02479.1"/>
    <property type="molecule type" value="Genomic_DNA"/>
</dbReference>
<keyword evidence="1" id="KW-0479">Metal-binding</keyword>
<dbReference type="EnsemblMetazoa" id="HelroT161752">
    <property type="protein sequence ID" value="HelroP161752"/>
    <property type="gene ID" value="HelroG161752"/>
</dbReference>
<proteinExistence type="predicted"/>
<name>T1ERV4_HELRO</name>
<evidence type="ECO:0000313" key="6">
    <source>
        <dbReference type="EMBL" id="ESO02479.1"/>
    </source>
</evidence>
<dbReference type="KEGG" id="hro:HELRODRAFT_161752"/>
<dbReference type="InterPro" id="IPR013083">
    <property type="entry name" value="Znf_RING/FYVE/PHD"/>
</dbReference>
<evidence type="ECO:0000313" key="7">
    <source>
        <dbReference type="EnsemblMetazoa" id="HelroP161752"/>
    </source>
</evidence>
<keyword evidence="8" id="KW-1185">Reference proteome</keyword>
<evidence type="ECO:0000256" key="2">
    <source>
        <dbReference type="ARBA" id="ARBA00022771"/>
    </source>
</evidence>
<reference evidence="7" key="3">
    <citation type="submission" date="2015-06" db="UniProtKB">
        <authorList>
            <consortium name="EnsemblMetazoa"/>
        </authorList>
    </citation>
    <scope>IDENTIFICATION</scope>
</reference>